<keyword evidence="2" id="KW-1185">Reference proteome</keyword>
<protein>
    <submittedName>
        <fullName evidence="1">16881_t:CDS:1</fullName>
    </submittedName>
</protein>
<dbReference type="Proteomes" id="UP000789901">
    <property type="component" value="Unassembled WGS sequence"/>
</dbReference>
<evidence type="ECO:0000313" key="1">
    <source>
        <dbReference type="EMBL" id="CAG8782086.1"/>
    </source>
</evidence>
<evidence type="ECO:0000313" key="2">
    <source>
        <dbReference type="Proteomes" id="UP000789901"/>
    </source>
</evidence>
<proteinExistence type="predicted"/>
<comment type="caution">
    <text evidence="1">The sequence shown here is derived from an EMBL/GenBank/DDBJ whole genome shotgun (WGS) entry which is preliminary data.</text>
</comment>
<name>A0ABN7VL02_GIGMA</name>
<organism evidence="1 2">
    <name type="scientific">Gigaspora margarita</name>
    <dbReference type="NCBI Taxonomy" id="4874"/>
    <lineage>
        <taxon>Eukaryota</taxon>
        <taxon>Fungi</taxon>
        <taxon>Fungi incertae sedis</taxon>
        <taxon>Mucoromycota</taxon>
        <taxon>Glomeromycotina</taxon>
        <taxon>Glomeromycetes</taxon>
        <taxon>Diversisporales</taxon>
        <taxon>Gigasporaceae</taxon>
        <taxon>Gigaspora</taxon>
    </lineage>
</organism>
<accession>A0ABN7VL02</accession>
<dbReference type="EMBL" id="CAJVQB010016940">
    <property type="protein sequence ID" value="CAG8782086.1"/>
    <property type="molecule type" value="Genomic_DNA"/>
</dbReference>
<reference evidence="1 2" key="1">
    <citation type="submission" date="2021-06" db="EMBL/GenBank/DDBJ databases">
        <authorList>
            <person name="Kallberg Y."/>
            <person name="Tangrot J."/>
            <person name="Rosling A."/>
        </authorList>
    </citation>
    <scope>NUCLEOTIDE SEQUENCE [LARGE SCALE GENOMIC DNA]</scope>
    <source>
        <strain evidence="1 2">120-4 pot B 10/14</strain>
    </source>
</reference>
<sequence>MFEPGLEKNIEIVKEIPIECQAKIDDVNGIAIDELDQKQEGNTPSLNPLFSTNVLDICSSIRSWEVRALKLQHDHKAAKMRIPNRYEIY</sequence>
<gene>
    <name evidence="1" type="ORF">GMARGA_LOCUS19876</name>
</gene>